<dbReference type="STRING" id="177199.A0A420YEN9"/>
<evidence type="ECO:0000313" key="3">
    <source>
        <dbReference type="EMBL" id="RKU46371.1"/>
    </source>
</evidence>
<evidence type="ECO:0000256" key="1">
    <source>
        <dbReference type="SAM" id="MobiDB-lite"/>
    </source>
</evidence>
<reference evidence="3 4" key="1">
    <citation type="submission" date="2018-08" db="EMBL/GenBank/DDBJ databases">
        <title>Draft genome of the lignicolous fungus Coniochaeta pulveracea.</title>
        <authorList>
            <person name="Borstlap C.J."/>
            <person name="De Witt R.N."/>
            <person name="Botha A."/>
            <person name="Volschenk H."/>
        </authorList>
    </citation>
    <scope>NUCLEOTIDE SEQUENCE [LARGE SCALE GENOMIC DNA]</scope>
    <source>
        <strain evidence="3 4">CAB683</strain>
    </source>
</reference>
<name>A0A420YEN9_9PEZI</name>
<gene>
    <name evidence="3" type="ORF">DL546_003350</name>
</gene>
<evidence type="ECO:0000313" key="4">
    <source>
        <dbReference type="Proteomes" id="UP000275385"/>
    </source>
</evidence>
<feature type="chain" id="PRO_5019318748" evidence="2">
    <location>
        <begin position="25"/>
        <end position="243"/>
    </location>
</feature>
<sequence length="243" mass="24411">MVYTSQLEAALVFLAVGAIGSVGAVPGPSDEHIAILLSRQAPGTPAYDCHYNCGTAITLGKDGAHCTNTTWQNLYQECLECALDFDIWKYYGGSLTGFASACGLSTIPSPSGDEPAAPSTTSNAATPPTTLETTTTVPPTTSSSATDGTTTTEALPTTSTAAPDTGLLTPTGAATTTQSTVPDISSTESSTTAPPIVGTGSTNSSWPTTTGNVVVTAGAAGSPLTPSLLGVTAMALLFLRGLW</sequence>
<feature type="compositionally biased region" description="Low complexity" evidence="1">
    <location>
        <begin position="115"/>
        <end position="177"/>
    </location>
</feature>
<organism evidence="3 4">
    <name type="scientific">Coniochaeta pulveracea</name>
    <dbReference type="NCBI Taxonomy" id="177199"/>
    <lineage>
        <taxon>Eukaryota</taxon>
        <taxon>Fungi</taxon>
        <taxon>Dikarya</taxon>
        <taxon>Ascomycota</taxon>
        <taxon>Pezizomycotina</taxon>
        <taxon>Sordariomycetes</taxon>
        <taxon>Sordariomycetidae</taxon>
        <taxon>Coniochaetales</taxon>
        <taxon>Coniochaetaceae</taxon>
        <taxon>Coniochaeta</taxon>
    </lineage>
</organism>
<keyword evidence="2" id="KW-0732">Signal</keyword>
<feature type="region of interest" description="Disordered" evidence="1">
    <location>
        <begin position="109"/>
        <end position="207"/>
    </location>
</feature>
<keyword evidence="4" id="KW-1185">Reference proteome</keyword>
<dbReference type="Proteomes" id="UP000275385">
    <property type="component" value="Unassembled WGS sequence"/>
</dbReference>
<protein>
    <submittedName>
        <fullName evidence="3">Uncharacterized protein</fullName>
    </submittedName>
</protein>
<dbReference type="AlphaFoldDB" id="A0A420YEN9"/>
<proteinExistence type="predicted"/>
<accession>A0A420YEN9</accession>
<comment type="caution">
    <text evidence="3">The sequence shown here is derived from an EMBL/GenBank/DDBJ whole genome shotgun (WGS) entry which is preliminary data.</text>
</comment>
<feature type="compositionally biased region" description="Polar residues" evidence="1">
    <location>
        <begin position="178"/>
        <end position="207"/>
    </location>
</feature>
<feature type="signal peptide" evidence="2">
    <location>
        <begin position="1"/>
        <end position="24"/>
    </location>
</feature>
<evidence type="ECO:0000256" key="2">
    <source>
        <dbReference type="SAM" id="SignalP"/>
    </source>
</evidence>
<dbReference type="EMBL" id="QVQW01000014">
    <property type="protein sequence ID" value="RKU46371.1"/>
    <property type="molecule type" value="Genomic_DNA"/>
</dbReference>
<dbReference type="OrthoDB" id="4160690at2759"/>